<organism evidence="3 4">
    <name type="scientific">Aphis glycines</name>
    <name type="common">Soybean aphid</name>
    <dbReference type="NCBI Taxonomy" id="307491"/>
    <lineage>
        <taxon>Eukaryota</taxon>
        <taxon>Metazoa</taxon>
        <taxon>Ecdysozoa</taxon>
        <taxon>Arthropoda</taxon>
        <taxon>Hexapoda</taxon>
        <taxon>Insecta</taxon>
        <taxon>Pterygota</taxon>
        <taxon>Neoptera</taxon>
        <taxon>Paraneoptera</taxon>
        <taxon>Hemiptera</taxon>
        <taxon>Sternorrhyncha</taxon>
        <taxon>Aphidomorpha</taxon>
        <taxon>Aphidoidea</taxon>
        <taxon>Aphididae</taxon>
        <taxon>Aphidini</taxon>
        <taxon>Aphis</taxon>
        <taxon>Aphis</taxon>
    </lineage>
</organism>
<dbReference type="SUPFAM" id="SSF118310">
    <property type="entry name" value="AN1-like Zinc finger"/>
    <property type="match status" value="1"/>
</dbReference>
<proteinExistence type="predicted"/>
<keyword evidence="4" id="KW-1185">Reference proteome</keyword>
<protein>
    <recommendedName>
        <fullName evidence="2">PiggyBac transposable element-derived protein domain-containing protein</fullName>
    </recommendedName>
</protein>
<feature type="compositionally biased region" description="Acidic residues" evidence="1">
    <location>
        <begin position="20"/>
        <end position="33"/>
    </location>
</feature>
<comment type="caution">
    <text evidence="3">The sequence shown here is derived from an EMBL/GenBank/DDBJ whole genome shotgun (WGS) entry which is preliminary data.</text>
</comment>
<feature type="region of interest" description="Disordered" evidence="1">
    <location>
        <begin position="17"/>
        <end position="40"/>
    </location>
</feature>
<evidence type="ECO:0000313" key="4">
    <source>
        <dbReference type="Proteomes" id="UP000475862"/>
    </source>
</evidence>
<dbReference type="Pfam" id="PF13843">
    <property type="entry name" value="DDE_Tnp_1_7"/>
    <property type="match status" value="1"/>
</dbReference>
<dbReference type="OrthoDB" id="6585287at2759"/>
<dbReference type="InterPro" id="IPR029526">
    <property type="entry name" value="PGBD"/>
</dbReference>
<name>A0A6G0SVL1_APHGL</name>
<dbReference type="Proteomes" id="UP000475862">
    <property type="component" value="Unassembled WGS sequence"/>
</dbReference>
<feature type="domain" description="PiggyBac transposable element-derived protein" evidence="2">
    <location>
        <begin position="112"/>
        <end position="461"/>
    </location>
</feature>
<dbReference type="AlphaFoldDB" id="A0A6G0SVL1"/>
<gene>
    <name evidence="3" type="ORF">AGLY_017479</name>
</gene>
<dbReference type="PANTHER" id="PTHR46599">
    <property type="entry name" value="PIGGYBAC TRANSPOSABLE ELEMENT-DERIVED PROTEIN 4"/>
    <property type="match status" value="1"/>
</dbReference>
<sequence length="583" mass="67840">MDTLLKSVDDITAELYRQLDEDDMSDADDSSSETEDRVLENDNVVADDFQLSSDEEYDEEIEKDREFFLGKDQETIWSSQPLSSKYSRTPSRNLVIRLPGPKGDAKGELKEVNCFSLFLTNYMVEKIVQYTNEEISIRSQNYTTKQYYLGHTNVIEIRAIIGLYLKAGIYHGISMADSFSNENGPPLFRAVMSFNRFKFLIYCLRFDSKSTRNERRVVDKFAAFREIWDLFTIQCKNNYTPSEYVTVDETLLSFRGRCPFKMYLPAKPDKYGLKIISICDAKTFYFYGGIPYIGKETRNRNDLLIPTQYVLHLVEPIMGTNRNVTTDNWFTSIELAEQLRVKKLTLVDTLRKNKREVPPHMLVVKNLPPMTTRFLHAPEMTLLSFSKTKNKKVLVLSTMHETETINEISKKPEQIEFYNKTKGGVDVFDKLCHQYSSTRKTNRWPLRYFYGLLDAAAVNGYVIFKHNNLNQDKRFIRSKFIRTLAFQLLEPQLKVRQECPFLPKDLKGTIEKILKIQPIESAAPSGVNRHRGRCEFCRKMSVDRKGTLNCTKCHRSLCAQHRLSICSTCDIKYQLLEEEIMME</sequence>
<dbReference type="PANTHER" id="PTHR46599:SF6">
    <property type="entry name" value="DUAL SPECIFICITY PHOSPHATASE 26"/>
    <property type="match status" value="1"/>
</dbReference>
<accession>A0A6G0SVL1</accession>
<evidence type="ECO:0000259" key="2">
    <source>
        <dbReference type="Pfam" id="PF13843"/>
    </source>
</evidence>
<dbReference type="EMBL" id="VYZN01001599">
    <property type="protein sequence ID" value="KAE9522135.1"/>
    <property type="molecule type" value="Genomic_DNA"/>
</dbReference>
<dbReference type="InterPro" id="IPR035896">
    <property type="entry name" value="AN1-like_Znf"/>
</dbReference>
<reference evidence="3 4" key="1">
    <citation type="submission" date="2019-08" db="EMBL/GenBank/DDBJ databases">
        <title>The genome of the soybean aphid Biotype 1, its phylome, world population structure and adaptation to the North American continent.</title>
        <authorList>
            <person name="Giordano R."/>
            <person name="Donthu R.K."/>
            <person name="Hernandez A.G."/>
            <person name="Wright C.L."/>
            <person name="Zimin A.V."/>
        </authorList>
    </citation>
    <scope>NUCLEOTIDE SEQUENCE [LARGE SCALE GENOMIC DNA]</scope>
    <source>
        <tissue evidence="3">Whole aphids</tissue>
    </source>
</reference>
<evidence type="ECO:0000256" key="1">
    <source>
        <dbReference type="SAM" id="MobiDB-lite"/>
    </source>
</evidence>
<evidence type="ECO:0000313" key="3">
    <source>
        <dbReference type="EMBL" id="KAE9522135.1"/>
    </source>
</evidence>